<dbReference type="RefSeq" id="WP_378110548.1">
    <property type="nucleotide sequence ID" value="NZ_JBHSNC010000012.1"/>
</dbReference>
<dbReference type="Proteomes" id="UP001596108">
    <property type="component" value="Unassembled WGS sequence"/>
</dbReference>
<evidence type="ECO:0000256" key="2">
    <source>
        <dbReference type="SAM" id="SignalP"/>
    </source>
</evidence>
<dbReference type="InterPro" id="IPR001638">
    <property type="entry name" value="Solute-binding_3/MltF_N"/>
</dbReference>
<dbReference type="EMBL" id="JBHSNC010000012">
    <property type="protein sequence ID" value="MFC5528686.1"/>
    <property type="molecule type" value="Genomic_DNA"/>
</dbReference>
<dbReference type="PROSITE" id="PS51257">
    <property type="entry name" value="PROKAR_LIPOPROTEIN"/>
    <property type="match status" value="1"/>
</dbReference>
<dbReference type="Pfam" id="PF00497">
    <property type="entry name" value="SBP_bac_3"/>
    <property type="match status" value="1"/>
</dbReference>
<dbReference type="SUPFAM" id="SSF53850">
    <property type="entry name" value="Periplasmic binding protein-like II"/>
    <property type="match status" value="1"/>
</dbReference>
<sequence>MRKSGLFAIIVIVFALVVSACGKKENDNAGNNNAGKDNAATASAPADTKVYHFATDASYPPMENMDKDKIVGFDVDFLDAVMKEAGLQYDIKNIGWETLLTSVQQGTEFDGGISAMSITDKRKETYDFSPAYFESTNMILVKEDSTIANALDLKDKKVAVQTGTTADTLMTGIMGEGSSDLKRFESNALAFMEMNNNGVDAVVADIAVVQEYLKSNPKAKYKSIIDRENFASEYYGIAFPKGSELATKLAPAVKTVLESDKYKEIYAKWIGGEPDLTGVLNQK</sequence>
<keyword evidence="6" id="KW-1185">Reference proteome</keyword>
<feature type="domain" description="Ionotropic glutamate receptor C-terminal" evidence="4">
    <location>
        <begin position="50"/>
        <end position="272"/>
    </location>
</feature>
<gene>
    <name evidence="5" type="ORF">ACFPQ4_04360</name>
</gene>
<dbReference type="PANTHER" id="PTHR35936">
    <property type="entry name" value="MEMBRANE-BOUND LYTIC MUREIN TRANSGLYCOSYLASE F"/>
    <property type="match status" value="1"/>
</dbReference>
<feature type="domain" description="Solute-binding protein family 3/N-terminal" evidence="3">
    <location>
        <begin position="50"/>
        <end position="273"/>
    </location>
</feature>
<evidence type="ECO:0000256" key="1">
    <source>
        <dbReference type="ARBA" id="ARBA00022729"/>
    </source>
</evidence>
<organism evidence="5 6">
    <name type="scientific">Cohnella yongneupensis</name>
    <dbReference type="NCBI Taxonomy" id="425006"/>
    <lineage>
        <taxon>Bacteria</taxon>
        <taxon>Bacillati</taxon>
        <taxon>Bacillota</taxon>
        <taxon>Bacilli</taxon>
        <taxon>Bacillales</taxon>
        <taxon>Paenibacillaceae</taxon>
        <taxon>Cohnella</taxon>
    </lineage>
</organism>
<feature type="chain" id="PRO_5047540169" evidence="2">
    <location>
        <begin position="21"/>
        <end position="283"/>
    </location>
</feature>
<accession>A0ABW0QVZ5</accession>
<dbReference type="InterPro" id="IPR001320">
    <property type="entry name" value="Iontro_rcpt_C"/>
</dbReference>
<evidence type="ECO:0000259" key="4">
    <source>
        <dbReference type="SMART" id="SM00079"/>
    </source>
</evidence>
<dbReference type="Gene3D" id="3.40.190.10">
    <property type="entry name" value="Periplasmic binding protein-like II"/>
    <property type="match status" value="2"/>
</dbReference>
<reference evidence="6" key="1">
    <citation type="journal article" date="2019" name="Int. J. Syst. Evol. Microbiol.">
        <title>The Global Catalogue of Microorganisms (GCM) 10K type strain sequencing project: providing services to taxonomists for standard genome sequencing and annotation.</title>
        <authorList>
            <consortium name="The Broad Institute Genomics Platform"/>
            <consortium name="The Broad Institute Genome Sequencing Center for Infectious Disease"/>
            <person name="Wu L."/>
            <person name="Ma J."/>
        </authorList>
    </citation>
    <scope>NUCLEOTIDE SEQUENCE [LARGE SCALE GENOMIC DNA]</scope>
    <source>
        <strain evidence="6">CGMCC 1.18578</strain>
    </source>
</reference>
<evidence type="ECO:0000313" key="6">
    <source>
        <dbReference type="Proteomes" id="UP001596108"/>
    </source>
</evidence>
<dbReference type="PANTHER" id="PTHR35936:SF17">
    <property type="entry name" value="ARGININE-BINDING EXTRACELLULAR PROTEIN ARTP"/>
    <property type="match status" value="1"/>
</dbReference>
<protein>
    <submittedName>
        <fullName evidence="5">Basic amino acid ABC transporter substrate-binding protein</fullName>
    </submittedName>
</protein>
<feature type="signal peptide" evidence="2">
    <location>
        <begin position="1"/>
        <end position="20"/>
    </location>
</feature>
<evidence type="ECO:0000313" key="5">
    <source>
        <dbReference type="EMBL" id="MFC5528686.1"/>
    </source>
</evidence>
<comment type="caution">
    <text evidence="5">The sequence shown here is derived from an EMBL/GenBank/DDBJ whole genome shotgun (WGS) entry which is preliminary data.</text>
</comment>
<name>A0ABW0QVZ5_9BACL</name>
<dbReference type="SMART" id="SM00062">
    <property type="entry name" value="PBPb"/>
    <property type="match status" value="1"/>
</dbReference>
<dbReference type="SMART" id="SM00079">
    <property type="entry name" value="PBPe"/>
    <property type="match status" value="1"/>
</dbReference>
<proteinExistence type="predicted"/>
<dbReference type="CDD" id="cd13624">
    <property type="entry name" value="PBP2_Arg_Lys_His"/>
    <property type="match status" value="1"/>
</dbReference>
<keyword evidence="1 2" id="KW-0732">Signal</keyword>
<evidence type="ECO:0000259" key="3">
    <source>
        <dbReference type="SMART" id="SM00062"/>
    </source>
</evidence>